<dbReference type="STRING" id="1661398.A0A482VQU7"/>
<dbReference type="OrthoDB" id="269227at2759"/>
<dbReference type="AlphaFoldDB" id="A0A482VQU7"/>
<dbReference type="EMBL" id="QDEB01074434">
    <property type="protein sequence ID" value="RZC35066.1"/>
    <property type="molecule type" value="Genomic_DNA"/>
</dbReference>
<keyword evidence="4" id="KW-1185">Reference proteome</keyword>
<evidence type="ECO:0000256" key="1">
    <source>
        <dbReference type="ARBA" id="ARBA00010790"/>
    </source>
</evidence>
<dbReference type="SUPFAM" id="SSF54373">
    <property type="entry name" value="FAD-linked reductases, C-terminal domain"/>
    <property type="match status" value="1"/>
</dbReference>
<dbReference type="InterPro" id="IPR012132">
    <property type="entry name" value="GMC_OxRdtase"/>
</dbReference>
<dbReference type="SUPFAM" id="SSF51905">
    <property type="entry name" value="FAD/NAD(P)-binding domain"/>
    <property type="match status" value="1"/>
</dbReference>
<dbReference type="GO" id="GO:0050660">
    <property type="term" value="F:flavin adenine dinucleotide binding"/>
    <property type="evidence" value="ECO:0007669"/>
    <property type="project" value="InterPro"/>
</dbReference>
<gene>
    <name evidence="3" type="ORF">BDFB_014656</name>
</gene>
<dbReference type="GO" id="GO:0016614">
    <property type="term" value="F:oxidoreductase activity, acting on CH-OH group of donors"/>
    <property type="evidence" value="ECO:0007669"/>
    <property type="project" value="InterPro"/>
</dbReference>
<dbReference type="Gene3D" id="3.30.560.10">
    <property type="entry name" value="Glucose Oxidase, domain 3"/>
    <property type="match status" value="1"/>
</dbReference>
<dbReference type="PANTHER" id="PTHR11552">
    <property type="entry name" value="GLUCOSE-METHANOL-CHOLINE GMC OXIDOREDUCTASE"/>
    <property type="match status" value="1"/>
</dbReference>
<organism evidence="3 4">
    <name type="scientific">Asbolus verrucosus</name>
    <name type="common">Desert ironclad beetle</name>
    <dbReference type="NCBI Taxonomy" id="1661398"/>
    <lineage>
        <taxon>Eukaryota</taxon>
        <taxon>Metazoa</taxon>
        <taxon>Ecdysozoa</taxon>
        <taxon>Arthropoda</taxon>
        <taxon>Hexapoda</taxon>
        <taxon>Insecta</taxon>
        <taxon>Pterygota</taxon>
        <taxon>Neoptera</taxon>
        <taxon>Endopterygota</taxon>
        <taxon>Coleoptera</taxon>
        <taxon>Polyphaga</taxon>
        <taxon>Cucujiformia</taxon>
        <taxon>Tenebrionidae</taxon>
        <taxon>Pimeliinae</taxon>
        <taxon>Asbolus</taxon>
    </lineage>
</organism>
<dbReference type="Pfam" id="PF05199">
    <property type="entry name" value="GMC_oxred_C"/>
    <property type="match status" value="1"/>
</dbReference>
<dbReference type="InterPro" id="IPR007867">
    <property type="entry name" value="GMC_OxRtase_C"/>
</dbReference>
<proteinExistence type="inferred from homology"/>
<name>A0A482VQU7_ASBVE</name>
<accession>A0A482VQU7</accession>
<dbReference type="Gene3D" id="3.50.50.60">
    <property type="entry name" value="FAD/NAD(P)-binding domain"/>
    <property type="match status" value="1"/>
</dbReference>
<reference evidence="3 4" key="1">
    <citation type="submission" date="2017-03" db="EMBL/GenBank/DDBJ databases">
        <title>Genome of the blue death feigning beetle - Asbolus verrucosus.</title>
        <authorList>
            <person name="Rider S.D."/>
        </authorList>
    </citation>
    <scope>NUCLEOTIDE SEQUENCE [LARGE SCALE GENOMIC DNA]</scope>
    <source>
        <strain evidence="3">Butters</strain>
        <tissue evidence="3">Head and leg muscle</tissue>
    </source>
</reference>
<evidence type="ECO:0000259" key="2">
    <source>
        <dbReference type="Pfam" id="PF05199"/>
    </source>
</evidence>
<comment type="caution">
    <text evidence="3">The sequence shown here is derived from an EMBL/GenBank/DDBJ whole genome shotgun (WGS) entry which is preliminary data.</text>
</comment>
<dbReference type="Proteomes" id="UP000292052">
    <property type="component" value="Unassembled WGS sequence"/>
</dbReference>
<evidence type="ECO:0000313" key="3">
    <source>
        <dbReference type="EMBL" id="RZC35066.1"/>
    </source>
</evidence>
<protein>
    <submittedName>
        <fullName evidence="3">GMC oxred C domain containing protein</fullName>
    </submittedName>
</protein>
<dbReference type="InterPro" id="IPR036188">
    <property type="entry name" value="FAD/NAD-bd_sf"/>
</dbReference>
<sequence length="186" mass="20666">MRLSKEHYHSIWKPLEGQKSIKIEVTLNHPISTGILKLHDTDPLHQPIIEPHFLADEDEIDYHTLLAGIHKAIAFAHTEALGKLGIAINHHPIYGCEDTEFGSDHYWKCAIKYLVVPTEDVSGTARMGPATDSEAVVDNKLKVYGVHRLRVADASIIPVSITGNLMGPSIMIGEKAAHLITEEWKL</sequence>
<dbReference type="PANTHER" id="PTHR11552:SF158">
    <property type="entry name" value="GH23626P-RELATED"/>
    <property type="match status" value="1"/>
</dbReference>
<feature type="domain" description="Glucose-methanol-choline oxidoreductase C-terminal" evidence="2">
    <location>
        <begin position="30"/>
        <end position="173"/>
    </location>
</feature>
<evidence type="ECO:0000313" key="4">
    <source>
        <dbReference type="Proteomes" id="UP000292052"/>
    </source>
</evidence>
<comment type="similarity">
    <text evidence="1">Belongs to the GMC oxidoreductase family.</text>
</comment>